<dbReference type="PANTHER" id="PTHR30055:SF226">
    <property type="entry name" value="HTH-TYPE TRANSCRIPTIONAL REGULATOR PKSA"/>
    <property type="match status" value="1"/>
</dbReference>
<evidence type="ECO:0000256" key="1">
    <source>
        <dbReference type="ARBA" id="ARBA00023125"/>
    </source>
</evidence>
<dbReference type="InterPro" id="IPR001647">
    <property type="entry name" value="HTH_TetR"/>
</dbReference>
<keyword evidence="5" id="KW-1185">Reference proteome</keyword>
<feature type="DNA-binding region" description="H-T-H motif" evidence="2">
    <location>
        <begin position="40"/>
        <end position="59"/>
    </location>
</feature>
<accession>A0ABP4IL81</accession>
<dbReference type="RefSeq" id="WP_344022936.1">
    <property type="nucleotide sequence ID" value="NZ_BAAAJK010000011.1"/>
</dbReference>
<evidence type="ECO:0000259" key="3">
    <source>
        <dbReference type="PROSITE" id="PS50977"/>
    </source>
</evidence>
<dbReference type="PROSITE" id="PS50977">
    <property type="entry name" value="HTH_TETR_2"/>
    <property type="match status" value="1"/>
</dbReference>
<dbReference type="InterPro" id="IPR009057">
    <property type="entry name" value="Homeodomain-like_sf"/>
</dbReference>
<organism evidence="4 5">
    <name type="scientific">Pseudonocardia kongjuensis</name>
    <dbReference type="NCBI Taxonomy" id="102227"/>
    <lineage>
        <taxon>Bacteria</taxon>
        <taxon>Bacillati</taxon>
        <taxon>Actinomycetota</taxon>
        <taxon>Actinomycetes</taxon>
        <taxon>Pseudonocardiales</taxon>
        <taxon>Pseudonocardiaceae</taxon>
        <taxon>Pseudonocardia</taxon>
    </lineage>
</organism>
<dbReference type="EMBL" id="BAAAJK010000011">
    <property type="protein sequence ID" value="GAA1390448.1"/>
    <property type="molecule type" value="Genomic_DNA"/>
</dbReference>
<evidence type="ECO:0000256" key="2">
    <source>
        <dbReference type="PROSITE-ProRule" id="PRU00335"/>
    </source>
</evidence>
<name>A0ABP4IL81_9PSEU</name>
<evidence type="ECO:0000313" key="5">
    <source>
        <dbReference type="Proteomes" id="UP001501414"/>
    </source>
</evidence>
<dbReference type="SUPFAM" id="SSF46689">
    <property type="entry name" value="Homeodomain-like"/>
    <property type="match status" value="1"/>
</dbReference>
<reference evidence="5" key="1">
    <citation type="journal article" date="2019" name="Int. J. Syst. Evol. Microbiol.">
        <title>The Global Catalogue of Microorganisms (GCM) 10K type strain sequencing project: providing services to taxonomists for standard genome sequencing and annotation.</title>
        <authorList>
            <consortium name="The Broad Institute Genomics Platform"/>
            <consortium name="The Broad Institute Genome Sequencing Center for Infectious Disease"/>
            <person name="Wu L."/>
            <person name="Ma J."/>
        </authorList>
    </citation>
    <scope>NUCLEOTIDE SEQUENCE [LARGE SCALE GENOMIC DNA]</scope>
    <source>
        <strain evidence="5">JCM 11896</strain>
    </source>
</reference>
<dbReference type="PANTHER" id="PTHR30055">
    <property type="entry name" value="HTH-TYPE TRANSCRIPTIONAL REGULATOR RUTR"/>
    <property type="match status" value="1"/>
</dbReference>
<feature type="domain" description="HTH tetR-type" evidence="3">
    <location>
        <begin position="17"/>
        <end position="77"/>
    </location>
</feature>
<dbReference type="Pfam" id="PF00440">
    <property type="entry name" value="TetR_N"/>
    <property type="match status" value="1"/>
</dbReference>
<protein>
    <submittedName>
        <fullName evidence="4">TetR family transcriptional regulator</fullName>
    </submittedName>
</protein>
<gene>
    <name evidence="4" type="ORF">GCM10009613_31030</name>
</gene>
<evidence type="ECO:0000313" key="4">
    <source>
        <dbReference type="EMBL" id="GAA1390448.1"/>
    </source>
</evidence>
<sequence length="228" mass="24292">MSTGRTYAGESAADRAEQRRRRLLDAGLQVLGTEGYRAATVRRICRAARVADRYFYECFDGTEDLLLAVHAQCVDRLRAAVSAALAVPAGGRRPADPLGLARTGLDAFLAVVEDDPRLARVVWFEVLGVSERVERTSLRTKSDFGRLLAALAAEHTGTALDVDDDGLTADALIGGISHVVMTWTARGFTPPRARVADALARFLVGGAGAAHRPGDAGHPQMGNQPSSD</sequence>
<dbReference type="Gene3D" id="1.10.357.10">
    <property type="entry name" value="Tetracycline Repressor, domain 2"/>
    <property type="match status" value="1"/>
</dbReference>
<proteinExistence type="predicted"/>
<comment type="caution">
    <text evidence="4">The sequence shown here is derived from an EMBL/GenBank/DDBJ whole genome shotgun (WGS) entry which is preliminary data.</text>
</comment>
<keyword evidence="1 2" id="KW-0238">DNA-binding</keyword>
<dbReference type="Proteomes" id="UP001501414">
    <property type="component" value="Unassembled WGS sequence"/>
</dbReference>
<dbReference type="InterPro" id="IPR050109">
    <property type="entry name" value="HTH-type_TetR-like_transc_reg"/>
</dbReference>